<feature type="domain" description="GPI inositol-deacylase PGAP1-like alpha/beta" evidence="2">
    <location>
        <begin position="154"/>
        <end position="220"/>
    </location>
</feature>
<evidence type="ECO:0000313" key="4">
    <source>
        <dbReference type="Proteomes" id="UP000638188"/>
    </source>
</evidence>
<dbReference type="Pfam" id="PF07819">
    <property type="entry name" value="PGAP1"/>
    <property type="match status" value="1"/>
</dbReference>
<sequence>MRVSKRAVKGLAALRPALFAFLSSAVLLTGCASTSGGPDAQASQSGLNNLVLMGGPFTLQAFDRAGPQSHAHVFIEGDGRPWRAGGRVVSEDPTPKRLLALGWMREVPGPVLYLGRPCYFTTEANPSCDPLLWTYGRYSELVVQSMAAGLQDWLRHRPHITSVTLVGHSGGGVLALLLAEGVPVVNEVVAVSTPVDIDVWTGMHRYTPLFASLNPARQQSWRKGVLRRLYFGQNDRQVPPEAFIRAARDLPGAMVRVVEGADHDCCGPSVWLAPRQLDAAHSSRPGGS</sequence>
<dbReference type="EMBL" id="BMFF01000002">
    <property type="protein sequence ID" value="GGC96152.1"/>
    <property type="molecule type" value="Genomic_DNA"/>
</dbReference>
<dbReference type="PROSITE" id="PS51257">
    <property type="entry name" value="PROKAR_LIPOPROTEIN"/>
    <property type="match status" value="1"/>
</dbReference>
<evidence type="ECO:0000256" key="1">
    <source>
        <dbReference type="SAM" id="SignalP"/>
    </source>
</evidence>
<evidence type="ECO:0000259" key="2">
    <source>
        <dbReference type="Pfam" id="PF07819"/>
    </source>
</evidence>
<keyword evidence="1" id="KW-0732">Signal</keyword>
<dbReference type="SUPFAM" id="SSF53474">
    <property type="entry name" value="alpha/beta-Hydrolases"/>
    <property type="match status" value="1"/>
</dbReference>
<comment type="caution">
    <text evidence="3">The sequence shown here is derived from an EMBL/GenBank/DDBJ whole genome shotgun (WGS) entry which is preliminary data.</text>
</comment>
<gene>
    <name evidence="3" type="ORF">GCM10007418_14620</name>
</gene>
<feature type="chain" id="PRO_5045708448" description="GPI inositol-deacylase PGAP1-like alpha/beta domain-containing protein" evidence="1">
    <location>
        <begin position="26"/>
        <end position="288"/>
    </location>
</feature>
<organism evidence="3 4">
    <name type="scientific">Halopseudomonas salina</name>
    <dbReference type="NCBI Taxonomy" id="1323744"/>
    <lineage>
        <taxon>Bacteria</taxon>
        <taxon>Pseudomonadati</taxon>
        <taxon>Pseudomonadota</taxon>
        <taxon>Gammaproteobacteria</taxon>
        <taxon>Pseudomonadales</taxon>
        <taxon>Pseudomonadaceae</taxon>
        <taxon>Halopseudomonas</taxon>
    </lineage>
</organism>
<protein>
    <recommendedName>
        <fullName evidence="2">GPI inositol-deacylase PGAP1-like alpha/beta domain-containing protein</fullName>
    </recommendedName>
</protein>
<dbReference type="Gene3D" id="3.40.50.1820">
    <property type="entry name" value="alpha/beta hydrolase"/>
    <property type="match status" value="1"/>
</dbReference>
<dbReference type="Proteomes" id="UP000638188">
    <property type="component" value="Unassembled WGS sequence"/>
</dbReference>
<evidence type="ECO:0000313" key="3">
    <source>
        <dbReference type="EMBL" id="GGC96152.1"/>
    </source>
</evidence>
<proteinExistence type="predicted"/>
<name>A0ABQ1PFJ6_9GAMM</name>
<dbReference type="InterPro" id="IPR012908">
    <property type="entry name" value="PGAP1-ab_dom-like"/>
</dbReference>
<dbReference type="InterPro" id="IPR029058">
    <property type="entry name" value="AB_hydrolase_fold"/>
</dbReference>
<reference evidence="4" key="1">
    <citation type="journal article" date="2019" name="Int. J. Syst. Evol. Microbiol.">
        <title>The Global Catalogue of Microorganisms (GCM) 10K type strain sequencing project: providing services to taxonomists for standard genome sequencing and annotation.</title>
        <authorList>
            <consortium name="The Broad Institute Genomics Platform"/>
            <consortium name="The Broad Institute Genome Sequencing Center for Infectious Disease"/>
            <person name="Wu L."/>
            <person name="Ma J."/>
        </authorList>
    </citation>
    <scope>NUCLEOTIDE SEQUENCE [LARGE SCALE GENOMIC DNA]</scope>
    <source>
        <strain evidence="4">CGMCC 1.12482</strain>
    </source>
</reference>
<accession>A0ABQ1PFJ6</accession>
<keyword evidence="4" id="KW-1185">Reference proteome</keyword>
<feature type="signal peptide" evidence="1">
    <location>
        <begin position="1"/>
        <end position="25"/>
    </location>
</feature>